<dbReference type="InterPro" id="IPR006949">
    <property type="entry name" value="Barrel_Baseplate_J-like"/>
</dbReference>
<proteinExistence type="predicted"/>
<protein>
    <recommendedName>
        <fullName evidence="1">Baseplate protein J-like barrel domain-containing protein</fullName>
    </recommendedName>
</protein>
<dbReference type="KEGG" id="vg:64408884"/>
<evidence type="ECO:0000313" key="2">
    <source>
        <dbReference type="EMBL" id="AVO24197.1"/>
    </source>
</evidence>
<dbReference type="PANTHER" id="PTHR37829:SF3">
    <property type="entry name" value="PROTEIN JAYE-RELATED"/>
    <property type="match status" value="1"/>
</dbReference>
<feature type="domain" description="Baseplate protein J-like barrel" evidence="1">
    <location>
        <begin position="109"/>
        <end position="187"/>
    </location>
</feature>
<sequence length="424" mass="43052">MANSTNVPLPTFTAAGLAVPSSPDVLQGVMADYVSAFAASGKALSTELTTPQGQLAQSQAYMLTQLNAALLQLIANVDPATSTGAYQDALGRIYFLTRQPATYATVTGRLTGVVGTVVPAGSQARSPDGTIWATVNDVTFDATGTASVTLQATVPGAGPSVGIDGLSIYQQVAGWEDITNVAPSTPGVDVESTQAFEDRRAASVNIGGVGTAASVRAAVANVPGVSDVYVYNNGGDSAITYGTTSYPIPAHSIAITVAGGSDNDVANAIHSKLDAGCGLPTSGGVGTLTNVIVVDSVNYAQPYPQYVIRFVRPLPVNIYMRVEVANLTTLPSTYIQDVQTAVANALSNGYSTTSGDIAVSRARIGGQIVAAAYASAVLALGRVNPVAIYVGRSPNPTSGQSLTLGIDELPVAAALNITVAAVNV</sequence>
<dbReference type="PANTHER" id="PTHR37829">
    <property type="entry name" value="PHAGE-LIKE ELEMENT PBSX PROTEIN XKDT"/>
    <property type="match status" value="1"/>
</dbReference>
<reference evidence="2 3" key="1">
    <citation type="submission" date="2018-02" db="EMBL/GenBank/DDBJ databases">
        <title>Isolation, characterization and comparative genomics of Xanthomonas oryzae pv. oryzae bacteriophages.</title>
        <authorList>
            <person name="Varga I."/>
            <person name="Molnar J."/>
            <person name="Gazdag A."/>
            <person name="Szucs D."/>
            <person name="Doffkay Z."/>
            <person name="Valappil S.K."/>
            <person name="Papp S."/>
            <person name="Pinter R."/>
            <person name="Vera Cruz C.M."/>
            <person name="Ricardo O."/>
            <person name="Vizi T."/>
            <person name="Schneider G."/>
            <person name="Rakhely G."/>
            <person name="Kovacs T."/>
        </authorList>
    </citation>
    <scope>NUCLEOTIDE SEQUENCE [LARGE SCALE GENOMIC DNA]</scope>
</reference>
<evidence type="ECO:0000313" key="3">
    <source>
        <dbReference type="Proteomes" id="UP000290080"/>
    </source>
</evidence>
<accession>A0A3S7I6C5</accession>
<dbReference type="Pfam" id="PF04865">
    <property type="entry name" value="Baseplate_J"/>
    <property type="match status" value="1"/>
</dbReference>
<keyword evidence="3" id="KW-1185">Reference proteome</keyword>
<dbReference type="EMBL" id="MG944234">
    <property type="protein sequence ID" value="AVO24197.1"/>
    <property type="molecule type" value="Genomic_DNA"/>
</dbReference>
<organism evidence="2 3">
    <name type="scientific">Xanthomonas phage XPV1</name>
    <dbReference type="NCBI Taxonomy" id="2099860"/>
    <lineage>
        <taxon>Viruses</taxon>
        <taxon>Duplodnaviria</taxon>
        <taxon>Heunggongvirae</taxon>
        <taxon>Uroviricota</taxon>
        <taxon>Caudoviricetes</taxon>
        <taxon>Kantovirinae</taxon>
        <taxon>Tsukubavirus</taxon>
        <taxon>Tsukubavirus XPV1</taxon>
    </lineage>
</organism>
<dbReference type="GeneID" id="64408884"/>
<dbReference type="InterPro" id="IPR052399">
    <property type="entry name" value="Phage_Baseplate_Assmbl_Protein"/>
</dbReference>
<dbReference type="RefSeq" id="YP_010052514.1">
    <property type="nucleotide sequence ID" value="NC_054459.1"/>
</dbReference>
<name>A0A3S7I6C5_9CAUD</name>
<dbReference type="Proteomes" id="UP000290080">
    <property type="component" value="Segment"/>
</dbReference>
<evidence type="ECO:0000259" key="1">
    <source>
        <dbReference type="Pfam" id="PF04865"/>
    </source>
</evidence>